<evidence type="ECO:0000256" key="4">
    <source>
        <dbReference type="ARBA" id="ARBA00023125"/>
    </source>
</evidence>
<dbReference type="STRING" id="1121022.GCA_000376105_02674"/>
<dbReference type="SUPFAM" id="SSF88659">
    <property type="entry name" value="Sigma3 and sigma4 domains of RNA polymerase sigma factors"/>
    <property type="match status" value="1"/>
</dbReference>
<evidence type="ECO:0000259" key="6">
    <source>
        <dbReference type="PROSITE" id="PS50943"/>
    </source>
</evidence>
<dbReference type="SUPFAM" id="SSF47413">
    <property type="entry name" value="lambda repressor-like DNA-binding domains"/>
    <property type="match status" value="1"/>
</dbReference>
<dbReference type="InterPro" id="IPR013249">
    <property type="entry name" value="RNA_pol_sigma70_r4_t2"/>
</dbReference>
<evidence type="ECO:0000313" key="8">
    <source>
        <dbReference type="Proteomes" id="UP000017837"/>
    </source>
</evidence>
<dbReference type="GO" id="GO:0003677">
    <property type="term" value="F:DNA binding"/>
    <property type="evidence" value="ECO:0007669"/>
    <property type="project" value="UniProtKB-KW"/>
</dbReference>
<keyword evidence="5" id="KW-0804">Transcription</keyword>
<dbReference type="RefSeq" id="WP_018082344.1">
    <property type="nucleotide sequence ID" value="NZ_AQWM01000013.1"/>
</dbReference>
<keyword evidence="8" id="KW-1185">Reference proteome</keyword>
<dbReference type="InterPro" id="IPR013325">
    <property type="entry name" value="RNA_pol_sigma_r2"/>
</dbReference>
<accession>V4PF57</accession>
<feature type="domain" description="HTH cro/C1-type" evidence="6">
    <location>
        <begin position="38"/>
        <end position="78"/>
    </location>
</feature>
<dbReference type="Pfam" id="PF04542">
    <property type="entry name" value="Sigma70_r2"/>
    <property type="match status" value="1"/>
</dbReference>
<dbReference type="OrthoDB" id="7171504at2"/>
<dbReference type="eggNOG" id="COG1396">
    <property type="taxonomic scope" value="Bacteria"/>
</dbReference>
<gene>
    <name evidence="7" type="ORF">ABENE_08060</name>
</gene>
<dbReference type="GO" id="GO:0016987">
    <property type="term" value="F:sigma factor activity"/>
    <property type="evidence" value="ECO:0007669"/>
    <property type="project" value="UniProtKB-KW"/>
</dbReference>
<dbReference type="CDD" id="cd00093">
    <property type="entry name" value="HTH_XRE"/>
    <property type="match status" value="1"/>
</dbReference>
<dbReference type="AlphaFoldDB" id="V4PF57"/>
<dbReference type="PATRIC" id="fig|1121022.4.peg.1620"/>
<dbReference type="InterPro" id="IPR039425">
    <property type="entry name" value="RNA_pol_sigma-70-like"/>
</dbReference>
<dbReference type="Gene3D" id="1.10.260.40">
    <property type="entry name" value="lambda repressor-like DNA-binding domains"/>
    <property type="match status" value="1"/>
</dbReference>
<dbReference type="PROSITE" id="PS50943">
    <property type="entry name" value="HTH_CROC1"/>
    <property type="match status" value="1"/>
</dbReference>
<name>V4PF57_9CAUL</name>
<dbReference type="Gene3D" id="1.10.1740.10">
    <property type="match status" value="1"/>
</dbReference>
<dbReference type="InterPro" id="IPR001387">
    <property type="entry name" value="Cro/C1-type_HTH"/>
</dbReference>
<reference evidence="7 8" key="1">
    <citation type="journal article" date="2014" name="Nature">
        <title>Sequential evolution of bacterial morphology by co-option of a developmental regulator.</title>
        <authorList>
            <person name="Jiang C."/>
            <person name="Brown P.J."/>
            <person name="Ducret A."/>
            <person name="Brun Y.V."/>
        </authorList>
    </citation>
    <scope>NUCLEOTIDE SEQUENCE [LARGE SCALE GENOMIC DNA]</scope>
    <source>
        <strain evidence="7 8">DSM 16100</strain>
    </source>
</reference>
<evidence type="ECO:0000313" key="7">
    <source>
        <dbReference type="EMBL" id="ESQ92582.1"/>
    </source>
</evidence>
<dbReference type="NCBIfam" id="TIGR02937">
    <property type="entry name" value="sigma70-ECF"/>
    <property type="match status" value="1"/>
</dbReference>
<dbReference type="InterPro" id="IPR007627">
    <property type="entry name" value="RNA_pol_sigma70_r2"/>
</dbReference>
<evidence type="ECO:0000256" key="3">
    <source>
        <dbReference type="ARBA" id="ARBA00023082"/>
    </source>
</evidence>
<dbReference type="InterPro" id="IPR010982">
    <property type="entry name" value="Lambda_DNA-bd_dom_sf"/>
</dbReference>
<proteinExistence type="inferred from homology"/>
<dbReference type="InterPro" id="IPR014284">
    <property type="entry name" value="RNA_pol_sigma-70_dom"/>
</dbReference>
<keyword evidence="2" id="KW-0805">Transcription regulation</keyword>
<dbReference type="PANTHER" id="PTHR43133:SF8">
    <property type="entry name" value="RNA POLYMERASE SIGMA FACTOR HI_1459-RELATED"/>
    <property type="match status" value="1"/>
</dbReference>
<dbReference type="Gene3D" id="1.10.10.10">
    <property type="entry name" value="Winged helix-like DNA-binding domain superfamily/Winged helix DNA-binding domain"/>
    <property type="match status" value="1"/>
</dbReference>
<dbReference type="Pfam" id="PF13560">
    <property type="entry name" value="HTH_31"/>
    <property type="match status" value="1"/>
</dbReference>
<sequence>MTIFDDPSGEIPLNAVDAHVGARLRARRMLVQMSEEWLAGQLCISVEDLQEMEQGQLRISYDHLIQLIDLLDVTERYFYQGVGSTPPERPRASNWIREVDKWFRSNLFPHEAALMAVARKLTGNNETARELVQETYAVLLTGERWRGILNPRAYAMQAIRGISLKFIKRARVVPIDLVANMESVDQSDLGPSAYDVVSVKQRTQLILDAIEQLPPQCRKVVKMRRMKEMLPRQIAEELGISVSMVEKHLARGMVLIADVLGRHDRGGGAEVARDRAKAERE</sequence>
<dbReference type="PANTHER" id="PTHR43133">
    <property type="entry name" value="RNA POLYMERASE ECF-TYPE SIGMA FACTO"/>
    <property type="match status" value="1"/>
</dbReference>
<dbReference type="EMBL" id="AWGB01000012">
    <property type="protein sequence ID" value="ESQ92582.1"/>
    <property type="molecule type" value="Genomic_DNA"/>
</dbReference>
<comment type="similarity">
    <text evidence="1">Belongs to the sigma-70 factor family. ECF subfamily.</text>
</comment>
<dbReference type="eggNOG" id="COG1595">
    <property type="taxonomic scope" value="Bacteria"/>
</dbReference>
<dbReference type="InterPro" id="IPR013324">
    <property type="entry name" value="RNA_pol_sigma_r3/r4-like"/>
</dbReference>
<dbReference type="InterPro" id="IPR036388">
    <property type="entry name" value="WH-like_DNA-bd_sf"/>
</dbReference>
<protein>
    <recommendedName>
        <fullName evidence="6">HTH cro/C1-type domain-containing protein</fullName>
    </recommendedName>
</protein>
<dbReference type="SUPFAM" id="SSF88946">
    <property type="entry name" value="Sigma2 domain of RNA polymerase sigma factors"/>
    <property type="match status" value="1"/>
</dbReference>
<dbReference type="Proteomes" id="UP000017837">
    <property type="component" value="Unassembled WGS sequence"/>
</dbReference>
<dbReference type="Pfam" id="PF08281">
    <property type="entry name" value="Sigma70_r4_2"/>
    <property type="match status" value="1"/>
</dbReference>
<evidence type="ECO:0000256" key="2">
    <source>
        <dbReference type="ARBA" id="ARBA00023015"/>
    </source>
</evidence>
<comment type="caution">
    <text evidence="7">The sequence shown here is derived from an EMBL/GenBank/DDBJ whole genome shotgun (WGS) entry which is preliminary data.</text>
</comment>
<evidence type="ECO:0000256" key="1">
    <source>
        <dbReference type="ARBA" id="ARBA00010641"/>
    </source>
</evidence>
<dbReference type="GO" id="GO:0006352">
    <property type="term" value="P:DNA-templated transcription initiation"/>
    <property type="evidence" value="ECO:0007669"/>
    <property type="project" value="InterPro"/>
</dbReference>
<keyword evidence="4" id="KW-0238">DNA-binding</keyword>
<keyword evidence="3" id="KW-0731">Sigma factor</keyword>
<evidence type="ECO:0000256" key="5">
    <source>
        <dbReference type="ARBA" id="ARBA00023163"/>
    </source>
</evidence>
<organism evidence="7 8">
    <name type="scientific">Asticcacaulis benevestitus DSM 16100 = ATCC BAA-896</name>
    <dbReference type="NCBI Taxonomy" id="1121022"/>
    <lineage>
        <taxon>Bacteria</taxon>
        <taxon>Pseudomonadati</taxon>
        <taxon>Pseudomonadota</taxon>
        <taxon>Alphaproteobacteria</taxon>
        <taxon>Caulobacterales</taxon>
        <taxon>Caulobacteraceae</taxon>
        <taxon>Asticcacaulis</taxon>
    </lineage>
</organism>